<reference evidence="1 2" key="1">
    <citation type="submission" date="2019-05" db="EMBL/GenBank/DDBJ databases">
        <title>Burkholderia sp. DHOD12, isolated from subtropical forest soil.</title>
        <authorList>
            <person name="Gao Z.-H."/>
            <person name="Qiu L.-H."/>
        </authorList>
    </citation>
    <scope>NUCLEOTIDE SEQUENCE [LARGE SCALE GENOMIC DNA]</scope>
    <source>
        <strain evidence="1 2">DHOD12</strain>
    </source>
</reference>
<dbReference type="RefSeq" id="WP_137336308.1">
    <property type="nucleotide sequence ID" value="NZ_CP040078.1"/>
</dbReference>
<evidence type="ECO:0000313" key="2">
    <source>
        <dbReference type="Proteomes" id="UP000298656"/>
    </source>
</evidence>
<name>A0A4P8IW40_9BURK</name>
<keyword evidence="2" id="KW-1185">Reference proteome</keyword>
<gene>
    <name evidence="1" type="ORF">FAZ95_31345</name>
</gene>
<accession>A0A4P8IW40</accession>
<dbReference type="AlphaFoldDB" id="A0A4P8IW40"/>
<dbReference type="OrthoDB" id="8588447at2"/>
<sequence length="163" mass="17578">MTSALRLAGSRLPGLLHGLLPVLLLAVLCIAGCSASLPRVKIDSLAINVTAQANLDTPIAVDAVLVRNPQLFDTLLGLPSAKWFAERDQMQRDYPRDLTVLSYELVPGQQLTDPKFAFKGEHAAGVLVFADYQTPGAHRVRLDGGPPKAVLLLGDQDLQLMSR</sequence>
<dbReference type="KEGG" id="tvl:FAZ95_31345"/>
<protein>
    <submittedName>
        <fullName evidence="1">Type VI secretion protein</fullName>
    </submittedName>
</protein>
<dbReference type="EMBL" id="CP040078">
    <property type="protein sequence ID" value="QCP53538.1"/>
    <property type="molecule type" value="Genomic_DNA"/>
</dbReference>
<proteinExistence type="predicted"/>
<evidence type="ECO:0000313" key="1">
    <source>
        <dbReference type="EMBL" id="QCP53538.1"/>
    </source>
</evidence>
<dbReference type="Proteomes" id="UP000298656">
    <property type="component" value="Chromosome 2"/>
</dbReference>
<organism evidence="1 2">
    <name type="scientific">Trinickia violacea</name>
    <dbReference type="NCBI Taxonomy" id="2571746"/>
    <lineage>
        <taxon>Bacteria</taxon>
        <taxon>Pseudomonadati</taxon>
        <taxon>Pseudomonadota</taxon>
        <taxon>Betaproteobacteria</taxon>
        <taxon>Burkholderiales</taxon>
        <taxon>Burkholderiaceae</taxon>
        <taxon>Trinickia</taxon>
    </lineage>
</organism>